<dbReference type="GO" id="GO:0007156">
    <property type="term" value="P:homophilic cell adhesion via plasma membrane adhesion molecules"/>
    <property type="evidence" value="ECO:0007669"/>
    <property type="project" value="TreeGrafter"/>
</dbReference>
<dbReference type="InterPro" id="IPR050958">
    <property type="entry name" value="Cell_Adh-Cytoskel_Orgn"/>
</dbReference>
<evidence type="ECO:0000256" key="5">
    <source>
        <dbReference type="PROSITE-ProRule" id="PRU00076"/>
    </source>
</evidence>
<dbReference type="InParanoid" id="A0A7M7MI45"/>
<evidence type="ECO:0008006" key="10">
    <source>
        <dbReference type="Google" id="ProtNLM"/>
    </source>
</evidence>
<feature type="domain" description="EGF-like" evidence="6">
    <location>
        <begin position="371"/>
        <end position="410"/>
    </location>
</feature>
<dbReference type="SMART" id="SM00409">
    <property type="entry name" value="IG"/>
    <property type="match status" value="1"/>
</dbReference>
<dbReference type="PANTHER" id="PTHR45080:SF8">
    <property type="entry name" value="IG-LIKE DOMAIN-CONTAINING PROTEIN"/>
    <property type="match status" value="1"/>
</dbReference>
<dbReference type="PROSITE" id="PS01186">
    <property type="entry name" value="EGF_2"/>
    <property type="match status" value="1"/>
</dbReference>
<dbReference type="CDD" id="cd00053">
    <property type="entry name" value="EGF"/>
    <property type="match status" value="1"/>
</dbReference>
<dbReference type="InterPro" id="IPR000742">
    <property type="entry name" value="EGF"/>
</dbReference>
<dbReference type="GO" id="GO:0005886">
    <property type="term" value="C:plasma membrane"/>
    <property type="evidence" value="ECO:0007669"/>
    <property type="project" value="TreeGrafter"/>
</dbReference>
<dbReference type="InterPro" id="IPR003598">
    <property type="entry name" value="Ig_sub2"/>
</dbReference>
<dbReference type="Proteomes" id="UP000594260">
    <property type="component" value="Unplaced"/>
</dbReference>
<organism evidence="8 9">
    <name type="scientific">Varroa destructor</name>
    <name type="common">Honeybee mite</name>
    <dbReference type="NCBI Taxonomy" id="109461"/>
    <lineage>
        <taxon>Eukaryota</taxon>
        <taxon>Metazoa</taxon>
        <taxon>Ecdysozoa</taxon>
        <taxon>Arthropoda</taxon>
        <taxon>Chelicerata</taxon>
        <taxon>Arachnida</taxon>
        <taxon>Acari</taxon>
        <taxon>Parasitiformes</taxon>
        <taxon>Mesostigmata</taxon>
        <taxon>Gamasina</taxon>
        <taxon>Dermanyssoidea</taxon>
        <taxon>Varroidae</taxon>
        <taxon>Varroa</taxon>
    </lineage>
</organism>
<dbReference type="RefSeq" id="XP_022665493.1">
    <property type="nucleotide sequence ID" value="XM_022809758.1"/>
</dbReference>
<dbReference type="OMA" id="WGFDAIS"/>
<keyword evidence="1 5" id="KW-0245">EGF-like domain</keyword>
<dbReference type="FunFam" id="2.10.25.10:FF:000118">
    <property type="entry name" value="protein delta homolog 2"/>
    <property type="match status" value="1"/>
</dbReference>
<dbReference type="InterPro" id="IPR013098">
    <property type="entry name" value="Ig_I-set"/>
</dbReference>
<dbReference type="InterPro" id="IPR003599">
    <property type="entry name" value="Ig_sub"/>
</dbReference>
<feature type="domain" description="Ig-like" evidence="7">
    <location>
        <begin position="262"/>
        <end position="340"/>
    </location>
</feature>
<comment type="caution">
    <text evidence="5">Lacks conserved residue(s) required for the propagation of feature annotation.</text>
</comment>
<evidence type="ECO:0000313" key="9">
    <source>
        <dbReference type="Proteomes" id="UP000594260"/>
    </source>
</evidence>
<sequence>MLFIPWRLDPSHECRWTSSWCWLVLALAATAEVTIAHRFTPMTSEEREDETNTTFAMGDIRLLLGECPSTDQHLLLNPANKAMLAPFVFYGRLIGKWQDESRNLLIKLRVQKVLKEGYSTSVLEKARNLTNMTAVHFRQKFLFYSAAQMQLEAHSDVVVAFLRDDRSPTQRRRRPSPCPITLEGKPTAWLVTNGRYLVYAAPLLGPWATRLPRANFSAVALPDPFSRRANRTIHKALCTKCAALKAASVRFGRHQVTLKPFQPLRLRCILRGNPLPYVYWTKDGVPLQTNMSSGRFLIRHKRRRSRLNLSSVRTTDSGEYRCTASNVISRHPASASVHVTVRDIVFENRRSPWDRPRSEYHEQATNDSTHTTLPCPLSSYCLNGATCILLEMISEPYCVCPDGFHGLRCENKLVLVHLGRPSLDNANNPQSIGSPGMLWPAEEYQVRSLKDHPLWRRLEQHSRSAGLQRRQ</sequence>
<dbReference type="PROSITE" id="PS00022">
    <property type="entry name" value="EGF_1"/>
    <property type="match status" value="1"/>
</dbReference>
<accession>A0A7M7MI45</accession>
<dbReference type="InterPro" id="IPR007110">
    <property type="entry name" value="Ig-like_dom"/>
</dbReference>
<keyword evidence="3 5" id="KW-1015">Disulfide bond</keyword>
<dbReference type="SMART" id="SM00408">
    <property type="entry name" value="IGc2"/>
    <property type="match status" value="1"/>
</dbReference>
<dbReference type="InterPro" id="IPR013783">
    <property type="entry name" value="Ig-like_fold"/>
</dbReference>
<evidence type="ECO:0000256" key="4">
    <source>
        <dbReference type="ARBA" id="ARBA00023319"/>
    </source>
</evidence>
<dbReference type="KEGG" id="vde:111252241"/>
<keyword evidence="4" id="KW-0393">Immunoglobulin domain</keyword>
<feature type="disulfide bond" evidence="5">
    <location>
        <begin position="381"/>
        <end position="398"/>
    </location>
</feature>
<dbReference type="AlphaFoldDB" id="A0A7M7MI45"/>
<dbReference type="PANTHER" id="PTHR45080">
    <property type="entry name" value="CONTACTIN 5"/>
    <property type="match status" value="1"/>
</dbReference>
<dbReference type="Pfam" id="PF00008">
    <property type="entry name" value="EGF"/>
    <property type="match status" value="1"/>
</dbReference>
<dbReference type="Pfam" id="PF07679">
    <property type="entry name" value="I-set"/>
    <property type="match status" value="1"/>
</dbReference>
<evidence type="ECO:0000259" key="7">
    <source>
        <dbReference type="PROSITE" id="PS50835"/>
    </source>
</evidence>
<dbReference type="SMART" id="SM00181">
    <property type="entry name" value="EGF"/>
    <property type="match status" value="1"/>
</dbReference>
<dbReference type="PROSITE" id="PS50026">
    <property type="entry name" value="EGF_3"/>
    <property type="match status" value="1"/>
</dbReference>
<evidence type="ECO:0000259" key="6">
    <source>
        <dbReference type="PROSITE" id="PS50026"/>
    </source>
</evidence>
<dbReference type="SUPFAM" id="SSF57196">
    <property type="entry name" value="EGF/Laminin"/>
    <property type="match status" value="1"/>
</dbReference>
<dbReference type="PROSITE" id="PS50835">
    <property type="entry name" value="IG_LIKE"/>
    <property type="match status" value="1"/>
</dbReference>
<dbReference type="OrthoDB" id="6133584at2759"/>
<evidence type="ECO:0000256" key="1">
    <source>
        <dbReference type="ARBA" id="ARBA00022536"/>
    </source>
</evidence>
<dbReference type="Gene3D" id="2.10.25.10">
    <property type="entry name" value="Laminin"/>
    <property type="match status" value="1"/>
</dbReference>
<evidence type="ECO:0000256" key="2">
    <source>
        <dbReference type="ARBA" id="ARBA00022729"/>
    </source>
</evidence>
<reference evidence="8" key="1">
    <citation type="submission" date="2021-01" db="UniProtKB">
        <authorList>
            <consortium name="EnsemblMetazoa"/>
        </authorList>
    </citation>
    <scope>IDENTIFICATION</scope>
</reference>
<dbReference type="InterPro" id="IPR036179">
    <property type="entry name" value="Ig-like_dom_sf"/>
</dbReference>
<dbReference type="Gene3D" id="2.60.40.10">
    <property type="entry name" value="Immunoglobulins"/>
    <property type="match status" value="1"/>
</dbReference>
<dbReference type="GeneID" id="111252241"/>
<dbReference type="EnsemblMetazoa" id="XM_022809758">
    <property type="protein sequence ID" value="XP_022665493"/>
    <property type="gene ID" value="LOC111252241"/>
</dbReference>
<name>A0A7M7MI45_VARDE</name>
<evidence type="ECO:0000313" key="8">
    <source>
        <dbReference type="EnsemblMetazoa" id="XP_022665493"/>
    </source>
</evidence>
<feature type="disulfide bond" evidence="5">
    <location>
        <begin position="400"/>
        <end position="409"/>
    </location>
</feature>
<protein>
    <recommendedName>
        <fullName evidence="10">Protein vein</fullName>
    </recommendedName>
</protein>
<dbReference type="SUPFAM" id="SSF48726">
    <property type="entry name" value="Immunoglobulin"/>
    <property type="match status" value="1"/>
</dbReference>
<proteinExistence type="predicted"/>
<dbReference type="FunFam" id="2.60.40.10:FF:000032">
    <property type="entry name" value="palladin isoform X1"/>
    <property type="match status" value="1"/>
</dbReference>
<evidence type="ECO:0000256" key="3">
    <source>
        <dbReference type="ARBA" id="ARBA00023157"/>
    </source>
</evidence>
<keyword evidence="2" id="KW-0732">Signal</keyword>
<keyword evidence="9" id="KW-1185">Reference proteome</keyword>